<evidence type="ECO:0000313" key="5">
    <source>
        <dbReference type="Proteomes" id="UP001164746"/>
    </source>
</evidence>
<dbReference type="InterPro" id="IPR008972">
    <property type="entry name" value="Cupredoxin"/>
</dbReference>
<evidence type="ECO:0000259" key="3">
    <source>
        <dbReference type="Pfam" id="PF07731"/>
    </source>
</evidence>
<dbReference type="Pfam" id="PF07731">
    <property type="entry name" value="Cu-oxidase_2"/>
    <property type="match status" value="1"/>
</dbReference>
<name>A0ABY7FE07_MYAAR</name>
<evidence type="ECO:0000313" key="4">
    <source>
        <dbReference type="EMBL" id="WAR20413.1"/>
    </source>
</evidence>
<dbReference type="InterPro" id="IPR050633">
    <property type="entry name" value="Neuropilin_MCO_CoagFactor"/>
</dbReference>
<dbReference type="PANTHER" id="PTHR46806:SF7">
    <property type="entry name" value="COAGULATION FACTOR VIII"/>
    <property type="match status" value="1"/>
</dbReference>
<dbReference type="PANTHER" id="PTHR46806">
    <property type="entry name" value="F5/8 TYPE C DOMAIN-CONTAINING PROTEIN"/>
    <property type="match status" value="1"/>
</dbReference>
<feature type="domain" description="Plastocyanin-like" evidence="3">
    <location>
        <begin position="585"/>
        <end position="689"/>
    </location>
</feature>
<dbReference type="PROSITE" id="PS00080">
    <property type="entry name" value="MULTICOPPER_OXIDASE2"/>
    <property type="match status" value="1"/>
</dbReference>
<accession>A0ABY7FE07</accession>
<reference evidence="4" key="1">
    <citation type="submission" date="2022-11" db="EMBL/GenBank/DDBJ databases">
        <title>Centuries of genome instability and evolution in soft-shell clam transmissible cancer (bioRxiv).</title>
        <authorList>
            <person name="Hart S.F.M."/>
            <person name="Yonemitsu M.A."/>
            <person name="Giersch R.M."/>
            <person name="Beal B.F."/>
            <person name="Arriagada G."/>
            <person name="Davis B.W."/>
            <person name="Ostrander E.A."/>
            <person name="Goff S.P."/>
            <person name="Metzger M.J."/>
        </authorList>
    </citation>
    <scope>NUCLEOTIDE SEQUENCE</scope>
    <source>
        <strain evidence="4">MELC-2E11</strain>
        <tissue evidence="4">Siphon/mantle</tissue>
    </source>
</reference>
<dbReference type="Proteomes" id="UP001164746">
    <property type="component" value="Chromosome 11"/>
</dbReference>
<dbReference type="Gene3D" id="2.60.40.420">
    <property type="entry name" value="Cupredoxins - blue copper proteins"/>
    <property type="match status" value="5"/>
</dbReference>
<dbReference type="SUPFAM" id="SSF49503">
    <property type="entry name" value="Cupredoxins"/>
    <property type="match status" value="5"/>
</dbReference>
<sequence length="715" mass="80432">MTSDEQNSKNEKFLERHSKYHINGYTYGNGPDMPMCAGERVAVYFMSLNLGVHTIHANGLMMTINRKRAADIHLRKGPQRIGSRYKKAVFREYTDSTFTVRKLRSKYQTHYGLAGPPVVGEVGDIIEVVVTNLATRPYSFLADPRRSGAIVPIGAVRVYKFDVLQNSAPTHVDPDCLTYPYHSVVDVQKDIYSGLFGPMVICKPGTLTKSGTQKLFDREFFLNWMVIDENLSWYIDENIQTFTTMPWTVNKKDRSFVSSNQMRAINGYSFGTLPGLDVCLGDRVAWHMYGLGERFDHHHFTFDSNNFHSDGRQVDAASVFPGVGITVKMIPDQAAHVCSPASPKIVPQPKLVPKAKGITRRYFIAAVEVDWDYAPVKIHPLTGDSLLNPNSSSYLYIRGGPNFVGTIYRKAIYRKFTDVTFSQMVHQRESLGILGPYIRGNVGDTIEVFFKNMASFPFNLVPRNLPFADGSEISSALPTLPGQIKLYRYIVPERSGPKLNEPNCVGSMYTSRVTPLNDTYSGLLGPVVICRPGILDINDQRSDKVTTEFATAFVIFNENLSHYSTYNFATSAPGRLNTSATDFVNSNSKNSINGLLYGNLRGLDFAKGERTAWYIFGMGSTFGIHTVHFHGQLYIRRTSQTLRGDVLEVFAGTYETVEMAGYNPGTWLFHCHVSLHSAAGMETVYTVHPRKLKLYGKKHSLKPRYYHRVLQQLIY</sequence>
<evidence type="ECO:0000256" key="1">
    <source>
        <dbReference type="ARBA" id="ARBA00022723"/>
    </source>
</evidence>
<keyword evidence="1" id="KW-0479">Metal-binding</keyword>
<protein>
    <submittedName>
        <fullName evidence="4">HPHL1-like protein</fullName>
    </submittedName>
</protein>
<keyword evidence="2" id="KW-1015">Disulfide bond</keyword>
<dbReference type="InterPro" id="IPR002355">
    <property type="entry name" value="Cu_oxidase_Cu_BS"/>
</dbReference>
<gene>
    <name evidence="4" type="ORF">MAR_002251</name>
</gene>
<dbReference type="EMBL" id="CP111022">
    <property type="protein sequence ID" value="WAR20413.1"/>
    <property type="molecule type" value="Genomic_DNA"/>
</dbReference>
<keyword evidence="5" id="KW-1185">Reference proteome</keyword>
<proteinExistence type="predicted"/>
<evidence type="ECO:0000256" key="2">
    <source>
        <dbReference type="ARBA" id="ARBA00023157"/>
    </source>
</evidence>
<dbReference type="InterPro" id="IPR011706">
    <property type="entry name" value="Cu-oxidase_C"/>
</dbReference>
<organism evidence="4 5">
    <name type="scientific">Mya arenaria</name>
    <name type="common">Soft-shell clam</name>
    <dbReference type="NCBI Taxonomy" id="6604"/>
    <lineage>
        <taxon>Eukaryota</taxon>
        <taxon>Metazoa</taxon>
        <taxon>Spiralia</taxon>
        <taxon>Lophotrochozoa</taxon>
        <taxon>Mollusca</taxon>
        <taxon>Bivalvia</taxon>
        <taxon>Autobranchia</taxon>
        <taxon>Heteroconchia</taxon>
        <taxon>Euheterodonta</taxon>
        <taxon>Imparidentia</taxon>
        <taxon>Neoheterodontei</taxon>
        <taxon>Myida</taxon>
        <taxon>Myoidea</taxon>
        <taxon>Myidae</taxon>
        <taxon>Mya</taxon>
    </lineage>
</organism>